<dbReference type="RefSeq" id="WP_015092649.1">
    <property type="nucleotide sequence ID" value="NC_019567.1"/>
</dbReference>
<evidence type="ECO:0008006" key="3">
    <source>
        <dbReference type="Google" id="ProtNLM"/>
    </source>
</evidence>
<dbReference type="Gene3D" id="3.60.15.10">
    <property type="entry name" value="Ribonuclease Z/Hydroxyacylglutathione hydrolase-like"/>
    <property type="match status" value="1"/>
</dbReference>
<proteinExistence type="predicted"/>
<organism evidence="1 2">
    <name type="scientific">Bdellovibrio bacteriovorus str. Tiberius</name>
    <dbReference type="NCBI Taxonomy" id="1069642"/>
    <lineage>
        <taxon>Bacteria</taxon>
        <taxon>Pseudomonadati</taxon>
        <taxon>Bdellovibrionota</taxon>
        <taxon>Bdellovibrionia</taxon>
        <taxon>Bdellovibrionales</taxon>
        <taxon>Pseudobdellovibrionaceae</taxon>
        <taxon>Bdellovibrio</taxon>
    </lineage>
</organism>
<protein>
    <recommendedName>
        <fullName evidence="3">MBL fold metallo-hydrolase</fullName>
    </recommendedName>
</protein>
<accession>K7YTI2</accession>
<name>K7YTI2_BDEBC</name>
<reference evidence="1 2" key="1">
    <citation type="journal article" date="2012" name="BMC Genomics">
        <title>Genome analysis of a simultaneously predatory and prey-independent, novel Bdellovibrio bacteriovorus from the River Tiber, supports in silico predictions of both ancient and recent lateral gene transfer from diverse bacteria.</title>
        <authorList>
            <person name="Hobley L."/>
            <person name="Lerner T.R."/>
            <person name="Williams L.E."/>
            <person name="Lambert C."/>
            <person name="Till R."/>
            <person name="Milner D.S."/>
            <person name="Basford S.M."/>
            <person name="Capeness M.J."/>
            <person name="Fenton A.K."/>
            <person name="Atterbury R.J."/>
            <person name="Harris M.A."/>
            <person name="Sockett R.E."/>
        </authorList>
    </citation>
    <scope>NUCLEOTIDE SEQUENCE [LARGE SCALE GENOMIC DNA]</scope>
    <source>
        <strain evidence="1 2">Tiberius</strain>
    </source>
</reference>
<dbReference type="KEGG" id="bbat:Bdt_3566"/>
<dbReference type="AlphaFoldDB" id="K7YTI2"/>
<dbReference type="SUPFAM" id="SSF56281">
    <property type="entry name" value="Metallo-hydrolase/oxidoreductase"/>
    <property type="match status" value="1"/>
</dbReference>
<dbReference type="PATRIC" id="fig|1069642.3.peg.3528"/>
<evidence type="ECO:0000313" key="1">
    <source>
        <dbReference type="EMBL" id="AFY03241.1"/>
    </source>
</evidence>
<dbReference type="STRING" id="1069642.Bdt_3566"/>
<dbReference type="OrthoDB" id="8705329at2"/>
<gene>
    <name evidence="1" type="ORF">Bdt_3566</name>
</gene>
<sequence length="451" mass="51667">MVKVSRILHAGYVFECEGTRLAFDTIFENPFSRNCHAFPAVEFDQEQIRELKFSAVFISHYHDDHCSLDSLNLLDRTTPIYMYCVFDEIFDWIRQLGFTNVNSLALNTPVRIGEFEVIPRRALDADVDSLFQIKAKGLNILNVVDSWIDYDTLDLLRDQAPWDLVMWPFQTMREIEVIAPRNAVPSDGLIPEEWAEQIKALNPRFVIPSSCQFSMESWSWYNHAFFPVSYAGFQTQIKALLPQAQVVRLNPSCSIVLDHGGVQSSESLPWITPVGPQDVDYDYQPNLVPPKTSEMAKHFPALTPEQTRSVLEYCQRGLLEKYRSMAAPEDVYFEKPRLWRLSVFDHEGQGQEFFYQVHGSEIERLTEARGNIAWATEVALYKLHAALQAGETLTSMYMRINDFDFVAELSSAVAEVDVVEDPLIRCLFNGVFGAYQLAQLRRLTGCQRAAF</sequence>
<dbReference type="Proteomes" id="UP000010074">
    <property type="component" value="Chromosome"/>
</dbReference>
<dbReference type="InterPro" id="IPR036866">
    <property type="entry name" value="RibonucZ/Hydroxyglut_hydro"/>
</dbReference>
<evidence type="ECO:0000313" key="2">
    <source>
        <dbReference type="Proteomes" id="UP000010074"/>
    </source>
</evidence>
<dbReference type="EMBL" id="CP002930">
    <property type="protein sequence ID" value="AFY03241.1"/>
    <property type="molecule type" value="Genomic_DNA"/>
</dbReference>
<dbReference type="HOGENOM" id="CLU_606445_0_0_7"/>